<feature type="domain" description="Reverse transcriptase" evidence="10">
    <location>
        <begin position="460"/>
        <end position="636"/>
    </location>
</feature>
<sequence>MSQFQVTPPEKFTFRSDDWTKWIKRFDRFRIASGLETQADENQVNALIYTMGEEAEDILVSLHLTPEEASDYETVKRRLDAHFVARRNIIFERAKFNQRQQETGESVDSFHTALHCLAEHCGYGTLHDEMVRDRFVVGLKDKRLSEQLQMDPELTLEKALNRARQSELVKKQQEMLNTNFKMDITNSQLNRVHAKRQEGARPRQLTPLHKQTTAKTQKEKKTQCRRCGDIKGHNLQQCPAREAACNYCKKKGHFARMCRNKKLCEIDAATVSENSDTDDEVAFLGSLSAETKESPWVTEINVDKCNTLFKIDTGADVTAVPETFYTQHQLGRLDKPKRVLQGPGGTRLKVKGMFTATLSKNNHKTKEDIYVVQGLCTPLLSGHAAVALQLVARVNHISLDSIDAVKQEFPKLFSGLGKMEGEYNIVLKPGAQPFSLSTPRRISLPLLPKVKEELNRMEQQGVISKVEEPTDWCAPMVVVPKRTGKVRICSDLTELNKYVMREKHPLPSVEHTLGQLAGAKVFSKLDANAGFWQIPLSRDSSLLTTFITPFGRYCYNRLCFGISSAPEHFQKRMARILEGLEGVLCQMDDVLIWGTSQAEHDERLRKALVRLQEAGVTLNDKCEFSKNRIKFLGQVIEASGVSADPDKVHAVSSMDEPSNISEVRRFLGMVNHLGKFLPHLAEKTRPLRDLLKKSNLWSWGPQQQQAFDGIKKELTTPPGLALYDPNADTCVSADSSSYGLGAVLLQRYADLGWKPVAYASRALTATEQRYAQIEKEALASTWACERFAEFLIGKTFHIETDHKPLVSLLGSKGLDELPPRIQRLRMRLMRFSYTISHVPGRDIATADVLSRAPVGDTTEGLPEEEINLYVESVIASLPATEPRLREIQTHQDSDSILNQLKKFCVEGWPDKYSIERVFRPYLPFSGDLTVHNGLLLYGSRIVIPTSLRADILSKLHEGHLGITKCRERAKQSVWWPGLSSELIKVIETCDTCCRERTKHKETMLPTEFPQRPWAMVGTDLFQIENKQYLVIVDYFSRFFEVAKLTSTTSEAVIEHCKSIFARHGIPEQVRSDNGPQFSSDSFKRFAQEWGFSHETSSPHFPQSNGEAERAVRTIKSLLKKSGDPYLALMAYRATPLANGYSPTELLMGRRIRTTVPVIPSQLNPRGTNTDKLKAIEQSYRQKQRQNYNRRHRAHDMLQLNPGDKVWVSDMDTRGTVVSMAGSPRSYIVETAKGTLRRNRYHLTRTPGAPEISVDPPETSPENSVPAAQSVSVPDTISQEASQQTPEAGSQIPPRSRRPPAYLKDYVCS</sequence>
<dbReference type="Proteomes" id="UP000005207">
    <property type="component" value="Linkage group LG19"/>
</dbReference>
<dbReference type="InterPro" id="IPR001995">
    <property type="entry name" value="Peptidase_A2_cat"/>
</dbReference>
<evidence type="ECO:0000256" key="1">
    <source>
        <dbReference type="ARBA" id="ARBA00010879"/>
    </source>
</evidence>
<dbReference type="Gene3D" id="3.30.70.270">
    <property type="match status" value="2"/>
</dbReference>
<evidence type="ECO:0000259" key="9">
    <source>
        <dbReference type="PROSITE" id="PS50175"/>
    </source>
</evidence>
<dbReference type="InterPro" id="IPR050951">
    <property type="entry name" value="Retrovirus_Pol_polyprotein"/>
</dbReference>
<dbReference type="GO" id="GO:0008270">
    <property type="term" value="F:zinc ion binding"/>
    <property type="evidence" value="ECO:0007669"/>
    <property type="project" value="InterPro"/>
</dbReference>
<accession>A0A669ELV8</accession>
<dbReference type="Pfam" id="PF17919">
    <property type="entry name" value="RT_RNaseH_2"/>
    <property type="match status" value="1"/>
</dbReference>
<gene>
    <name evidence="12" type="primary">LOC106097043</name>
</gene>
<dbReference type="Gene3D" id="3.30.420.10">
    <property type="entry name" value="Ribonuclease H-like superfamily/Ribonuclease H"/>
    <property type="match status" value="1"/>
</dbReference>
<keyword evidence="13" id="KW-1185">Reference proteome</keyword>
<dbReference type="GeneTree" id="ENSGT00490000044642"/>
<reference evidence="13" key="1">
    <citation type="submission" date="2012-01" db="EMBL/GenBank/DDBJ databases">
        <title>The Genome Sequence of Oreochromis niloticus (Nile Tilapia).</title>
        <authorList>
            <consortium name="Broad Institute Genome Assembly Team"/>
            <consortium name="Broad Institute Sequencing Platform"/>
            <person name="Di Palma F."/>
            <person name="Johnson J."/>
            <person name="Lander E.S."/>
            <person name="Lindblad-Toh K."/>
        </authorList>
    </citation>
    <scope>NUCLEOTIDE SEQUENCE [LARGE SCALE GENOMIC DNA]</scope>
</reference>
<feature type="compositionally biased region" description="Polar residues" evidence="8">
    <location>
        <begin position="1259"/>
        <end position="1287"/>
    </location>
</feature>
<reference evidence="12" key="2">
    <citation type="submission" date="2025-08" db="UniProtKB">
        <authorList>
            <consortium name="Ensembl"/>
        </authorList>
    </citation>
    <scope>IDENTIFICATION</scope>
</reference>
<evidence type="ECO:0000313" key="12">
    <source>
        <dbReference type="Ensembl" id="ENSONIP00000073843.1"/>
    </source>
</evidence>
<dbReference type="PANTHER" id="PTHR37984">
    <property type="entry name" value="PROTEIN CBG26694"/>
    <property type="match status" value="1"/>
</dbReference>
<dbReference type="GO" id="GO:0006508">
    <property type="term" value="P:proteolysis"/>
    <property type="evidence" value="ECO:0007669"/>
    <property type="project" value="UniProtKB-KW"/>
</dbReference>
<keyword evidence="4" id="KW-0064">Aspartyl protease</keyword>
<feature type="region of interest" description="Disordered" evidence="8">
    <location>
        <begin position="1239"/>
        <end position="1308"/>
    </location>
</feature>
<dbReference type="GO" id="GO:0015074">
    <property type="term" value="P:DNA integration"/>
    <property type="evidence" value="ECO:0007669"/>
    <property type="project" value="InterPro"/>
</dbReference>
<evidence type="ECO:0000259" key="11">
    <source>
        <dbReference type="PROSITE" id="PS50994"/>
    </source>
</evidence>
<evidence type="ECO:0000313" key="13">
    <source>
        <dbReference type="Proteomes" id="UP000005207"/>
    </source>
</evidence>
<dbReference type="Gene3D" id="1.10.340.70">
    <property type="match status" value="1"/>
</dbReference>
<evidence type="ECO:0000256" key="4">
    <source>
        <dbReference type="ARBA" id="ARBA00022750"/>
    </source>
</evidence>
<dbReference type="Ensembl" id="ENSONIT00000035733.1">
    <property type="protein sequence ID" value="ENSONIP00000073843.1"/>
    <property type="gene ID" value="ENSONIG00000029647.1"/>
</dbReference>
<organism evidence="12 13">
    <name type="scientific">Oreochromis niloticus</name>
    <name type="common">Nile tilapia</name>
    <name type="synonym">Tilapia nilotica</name>
    <dbReference type="NCBI Taxonomy" id="8128"/>
    <lineage>
        <taxon>Eukaryota</taxon>
        <taxon>Metazoa</taxon>
        <taxon>Chordata</taxon>
        <taxon>Craniata</taxon>
        <taxon>Vertebrata</taxon>
        <taxon>Euteleostomi</taxon>
        <taxon>Actinopterygii</taxon>
        <taxon>Neopterygii</taxon>
        <taxon>Teleostei</taxon>
        <taxon>Neoteleostei</taxon>
        <taxon>Acanthomorphata</taxon>
        <taxon>Ovalentaria</taxon>
        <taxon>Cichlomorphae</taxon>
        <taxon>Cichliformes</taxon>
        <taxon>Cichlidae</taxon>
        <taxon>African cichlids</taxon>
        <taxon>Pseudocrenilabrinae</taxon>
        <taxon>Oreochromini</taxon>
        <taxon>Oreochromis</taxon>
    </lineage>
</organism>
<protein>
    <recommendedName>
        <fullName evidence="7">Gypsy retrotransposon integrase-like protein 1</fullName>
        <ecNumber evidence="2">3.1.26.4</ecNumber>
    </recommendedName>
</protein>
<proteinExistence type="inferred from homology"/>
<dbReference type="GO" id="GO:0004190">
    <property type="term" value="F:aspartic-type endopeptidase activity"/>
    <property type="evidence" value="ECO:0007669"/>
    <property type="project" value="UniProtKB-KW"/>
</dbReference>
<evidence type="ECO:0000256" key="6">
    <source>
        <dbReference type="ARBA" id="ARBA00023125"/>
    </source>
</evidence>
<evidence type="ECO:0000256" key="8">
    <source>
        <dbReference type="SAM" id="MobiDB-lite"/>
    </source>
</evidence>
<dbReference type="GO" id="GO:0003677">
    <property type="term" value="F:DNA binding"/>
    <property type="evidence" value="ECO:0007669"/>
    <property type="project" value="UniProtKB-KW"/>
</dbReference>
<dbReference type="PROSITE" id="PS50175">
    <property type="entry name" value="ASP_PROT_RETROV"/>
    <property type="match status" value="1"/>
</dbReference>
<dbReference type="EC" id="3.1.26.4" evidence="2"/>
<dbReference type="GO" id="GO:0004523">
    <property type="term" value="F:RNA-DNA hybrid ribonuclease activity"/>
    <property type="evidence" value="ECO:0007669"/>
    <property type="project" value="UniProtKB-EC"/>
</dbReference>
<dbReference type="InParanoid" id="A0A669ELV8"/>
<evidence type="ECO:0000256" key="5">
    <source>
        <dbReference type="ARBA" id="ARBA00022801"/>
    </source>
</evidence>
<dbReference type="FunFam" id="3.30.70.270:FF:000023">
    <property type="entry name" value="Pol"/>
    <property type="match status" value="1"/>
</dbReference>
<comment type="similarity">
    <text evidence="1">Belongs to the beta type-B retroviral polymerase family. HERV class-II K(HML-2) pol subfamily.</text>
</comment>
<dbReference type="InterPro" id="IPR041577">
    <property type="entry name" value="RT_RNaseH_2"/>
</dbReference>
<dbReference type="InterPro" id="IPR036397">
    <property type="entry name" value="RNaseH_sf"/>
</dbReference>
<dbReference type="InterPro" id="IPR001878">
    <property type="entry name" value="Znf_CCHC"/>
</dbReference>
<feature type="domain" description="Integrase catalytic" evidence="11">
    <location>
        <begin position="1008"/>
        <end position="1167"/>
    </location>
</feature>
<dbReference type="Gene3D" id="4.10.60.10">
    <property type="entry name" value="Zinc finger, CCHC-type"/>
    <property type="match status" value="1"/>
</dbReference>
<dbReference type="Pfam" id="PF00078">
    <property type="entry name" value="RVT_1"/>
    <property type="match status" value="1"/>
</dbReference>
<dbReference type="InterPro" id="IPR043128">
    <property type="entry name" value="Rev_trsase/Diguanyl_cyclase"/>
</dbReference>
<keyword evidence="3" id="KW-0645">Protease</keyword>
<evidence type="ECO:0000256" key="7">
    <source>
        <dbReference type="ARBA" id="ARBA00039658"/>
    </source>
</evidence>
<dbReference type="InterPro" id="IPR001584">
    <property type="entry name" value="Integrase_cat-core"/>
</dbReference>
<dbReference type="SUPFAM" id="SSF57756">
    <property type="entry name" value="Retrovirus zinc finger-like domains"/>
    <property type="match status" value="1"/>
</dbReference>
<dbReference type="InterPro" id="IPR043502">
    <property type="entry name" value="DNA/RNA_pol_sf"/>
</dbReference>
<dbReference type="SUPFAM" id="SSF50630">
    <property type="entry name" value="Acid proteases"/>
    <property type="match status" value="1"/>
</dbReference>
<dbReference type="InterPro" id="IPR041588">
    <property type="entry name" value="Integrase_H2C2"/>
</dbReference>
<dbReference type="InterPro" id="IPR021109">
    <property type="entry name" value="Peptidase_aspartic_dom_sf"/>
</dbReference>
<dbReference type="FunFam" id="3.10.20.370:FF:000001">
    <property type="entry name" value="Retrovirus-related Pol polyprotein from transposon 17.6-like protein"/>
    <property type="match status" value="1"/>
</dbReference>
<dbReference type="FunFam" id="3.30.420.10:FF:000063">
    <property type="entry name" value="Retrovirus-related Pol polyprotein from transposon 297-like Protein"/>
    <property type="match status" value="1"/>
</dbReference>
<feature type="domain" description="Peptidase A2" evidence="9">
    <location>
        <begin position="307"/>
        <end position="345"/>
    </location>
</feature>
<keyword evidence="6" id="KW-0238">DNA-binding</keyword>
<dbReference type="CDD" id="cd01647">
    <property type="entry name" value="RT_LTR"/>
    <property type="match status" value="1"/>
</dbReference>
<dbReference type="Gene3D" id="3.10.10.10">
    <property type="entry name" value="HIV Type 1 Reverse Transcriptase, subunit A, domain 1"/>
    <property type="match status" value="1"/>
</dbReference>
<dbReference type="SUPFAM" id="SSF53098">
    <property type="entry name" value="Ribonuclease H-like"/>
    <property type="match status" value="1"/>
</dbReference>
<dbReference type="InterPro" id="IPR012337">
    <property type="entry name" value="RNaseH-like_sf"/>
</dbReference>
<dbReference type="SMART" id="SM00343">
    <property type="entry name" value="ZnF_C2HC"/>
    <property type="match status" value="2"/>
</dbReference>
<dbReference type="FunFam" id="1.10.340.70:FF:000003">
    <property type="entry name" value="Protein CBG25708"/>
    <property type="match status" value="1"/>
</dbReference>
<evidence type="ECO:0000259" key="10">
    <source>
        <dbReference type="PROSITE" id="PS50878"/>
    </source>
</evidence>
<dbReference type="InterPro" id="IPR000477">
    <property type="entry name" value="RT_dom"/>
</dbReference>
<dbReference type="PROSITE" id="PS50878">
    <property type="entry name" value="RT_POL"/>
    <property type="match status" value="1"/>
</dbReference>
<dbReference type="PROSITE" id="PS50994">
    <property type="entry name" value="INTEGRASE"/>
    <property type="match status" value="1"/>
</dbReference>
<dbReference type="InterPro" id="IPR036875">
    <property type="entry name" value="Znf_CCHC_sf"/>
</dbReference>
<evidence type="ECO:0000256" key="2">
    <source>
        <dbReference type="ARBA" id="ARBA00012180"/>
    </source>
</evidence>
<evidence type="ECO:0000256" key="3">
    <source>
        <dbReference type="ARBA" id="ARBA00022670"/>
    </source>
</evidence>
<dbReference type="Pfam" id="PF17921">
    <property type="entry name" value="Integrase_H2C2"/>
    <property type="match status" value="1"/>
</dbReference>
<keyword evidence="5" id="KW-0378">Hydrolase</keyword>
<name>A0A669ELV8_ORENI</name>
<reference evidence="12" key="3">
    <citation type="submission" date="2025-09" db="UniProtKB">
        <authorList>
            <consortium name="Ensembl"/>
        </authorList>
    </citation>
    <scope>IDENTIFICATION</scope>
</reference>
<dbReference type="PANTHER" id="PTHR37984:SF9">
    <property type="entry name" value="INTEGRASE CATALYTIC DOMAIN-CONTAINING PROTEIN"/>
    <property type="match status" value="1"/>
</dbReference>
<dbReference type="OMA" id="WGCERFR"/>
<dbReference type="CDD" id="cd09274">
    <property type="entry name" value="RNase_HI_RT_Ty3"/>
    <property type="match status" value="1"/>
</dbReference>
<dbReference type="SUPFAM" id="SSF56672">
    <property type="entry name" value="DNA/RNA polymerases"/>
    <property type="match status" value="1"/>
</dbReference>
<dbReference type="Pfam" id="PF00665">
    <property type="entry name" value="rve"/>
    <property type="match status" value="1"/>
</dbReference>